<dbReference type="RefSeq" id="WP_012964143.1">
    <property type="nucleotide sequence ID" value="NC_013799.1"/>
</dbReference>
<organism evidence="3 4">
    <name type="scientific">Hydrogenobacter thermophilus (strain DSM 6534 / IAM 12695 / TK-6)</name>
    <dbReference type="NCBI Taxonomy" id="608538"/>
    <lineage>
        <taxon>Bacteria</taxon>
        <taxon>Pseudomonadati</taxon>
        <taxon>Aquificota</taxon>
        <taxon>Aquificia</taxon>
        <taxon>Aquificales</taxon>
        <taxon>Aquificaceae</taxon>
        <taxon>Hydrogenobacter</taxon>
    </lineage>
</organism>
<dbReference type="STRING" id="608538.HTH_1514"/>
<dbReference type="KEGG" id="hth:HTH_1514"/>
<dbReference type="OrthoDB" id="5372481at2"/>
<evidence type="ECO:0000313" key="4">
    <source>
        <dbReference type="Proteomes" id="UP000002574"/>
    </source>
</evidence>
<dbReference type="InterPro" id="IPR013766">
    <property type="entry name" value="Thioredoxin_domain"/>
</dbReference>
<dbReference type="PANTHER" id="PTHR15337:SF11">
    <property type="entry name" value="THIOREDOXIN DOMAIN-CONTAINING PROTEIN"/>
    <property type="match status" value="1"/>
</dbReference>
<dbReference type="InterPro" id="IPR036249">
    <property type="entry name" value="Thioredoxin-like_sf"/>
</dbReference>
<name>D3DJG1_HYDTT</name>
<dbReference type="InterPro" id="IPR012336">
    <property type="entry name" value="Thioredoxin-like_fold"/>
</dbReference>
<keyword evidence="1" id="KW-0732">Signal</keyword>
<evidence type="ECO:0000256" key="1">
    <source>
        <dbReference type="ARBA" id="ARBA00022729"/>
    </source>
</evidence>
<dbReference type="Pfam" id="PF13098">
    <property type="entry name" value="Thioredoxin_2"/>
    <property type="match status" value="1"/>
</dbReference>
<proteinExistence type="predicted"/>
<keyword evidence="4" id="KW-1185">Reference proteome</keyword>
<dbReference type="AlphaFoldDB" id="D3DJG1"/>
<dbReference type="PROSITE" id="PS51352">
    <property type="entry name" value="THIOREDOXIN_2"/>
    <property type="match status" value="1"/>
</dbReference>
<dbReference type="Gene3D" id="3.40.30.10">
    <property type="entry name" value="Glutaredoxin"/>
    <property type="match status" value="1"/>
</dbReference>
<reference evidence="3 4" key="1">
    <citation type="journal article" date="2010" name="J. Bacteriol.">
        <title>Complete genome sequence of the thermophilic, obligately chemolithoautotrophic hydrogen-oxidizing bacterium Hydrogenobacter thermophilus TK-6.</title>
        <authorList>
            <person name="Arai H."/>
            <person name="Kanbe H."/>
            <person name="Ishii M."/>
            <person name="Igarashi Y."/>
        </authorList>
    </citation>
    <scope>NUCLEOTIDE SEQUENCE [LARGE SCALE GENOMIC DNA]</scope>
    <source>
        <strain evidence="4">DSM 6534 / IAM 12695 / TK-6 [Tokyo]</strain>
    </source>
</reference>
<dbReference type="InterPro" id="IPR051099">
    <property type="entry name" value="AGR/TXD"/>
</dbReference>
<dbReference type="EMBL" id="AP011112">
    <property type="protein sequence ID" value="BAI69963.1"/>
    <property type="molecule type" value="Genomic_DNA"/>
</dbReference>
<dbReference type="Proteomes" id="UP000002574">
    <property type="component" value="Chromosome"/>
</dbReference>
<dbReference type="KEGG" id="hte:Hydth_1502"/>
<protein>
    <submittedName>
        <fullName evidence="3">Thioredoxin</fullName>
    </submittedName>
</protein>
<gene>
    <name evidence="3" type="primary">trxA2</name>
    <name evidence="3" type="ordered locus">HTH_1514</name>
</gene>
<dbReference type="PATRIC" id="fig|608538.5.peg.1531"/>
<accession>D3DJG1</accession>
<feature type="domain" description="Thioredoxin" evidence="2">
    <location>
        <begin position="1"/>
        <end position="129"/>
    </location>
</feature>
<dbReference type="SUPFAM" id="SSF52833">
    <property type="entry name" value="Thioredoxin-like"/>
    <property type="match status" value="1"/>
</dbReference>
<dbReference type="eggNOG" id="COG4232">
    <property type="taxonomic scope" value="Bacteria"/>
</dbReference>
<evidence type="ECO:0000313" key="3">
    <source>
        <dbReference type="EMBL" id="BAI69963.1"/>
    </source>
</evidence>
<sequence>MRKLLLVIVLSLGFGWGGEWWSDPVGGLEEAKKDSKPVMFYFHSEHCPYCLQMETFVFSDEKVSKYMDKFVVISLDIYTPTGRAWARRFNVFGTPTFVFYDPKKDAVISISFGSKSKEDFINLLMKTCEKANTKKC</sequence>
<evidence type="ECO:0000259" key="2">
    <source>
        <dbReference type="PROSITE" id="PS51352"/>
    </source>
</evidence>
<dbReference type="PANTHER" id="PTHR15337">
    <property type="entry name" value="ANTERIOR GRADIENT PROTEIN-RELATED"/>
    <property type="match status" value="1"/>
</dbReference>